<reference evidence="1" key="1">
    <citation type="submission" date="2022-10" db="EMBL/GenBank/DDBJ databases">
        <title>Tapping the CABI collections for fungal endophytes: first genome assemblies for Collariella, Neodidymelliopsis, Ascochyta clinopodiicola, Didymella pomorum, Didymosphaeria variabile, Neocosmospora piperis and Neocucurbitaria cava.</title>
        <authorList>
            <person name="Hill R."/>
        </authorList>
    </citation>
    <scope>NUCLEOTIDE SEQUENCE</scope>
    <source>
        <strain evidence="1">IMI 356814</strain>
    </source>
</reference>
<dbReference type="Proteomes" id="UP001140560">
    <property type="component" value="Unassembled WGS sequence"/>
</dbReference>
<dbReference type="AlphaFoldDB" id="A0A9W8Y1X0"/>
<comment type="caution">
    <text evidence="1">The sequence shown here is derived from an EMBL/GenBank/DDBJ whole genome shotgun (WGS) entry which is preliminary data.</text>
</comment>
<evidence type="ECO:0000313" key="2">
    <source>
        <dbReference type="Proteomes" id="UP001140560"/>
    </source>
</evidence>
<protein>
    <submittedName>
        <fullName evidence="1">Uncharacterized protein</fullName>
    </submittedName>
</protein>
<dbReference type="OrthoDB" id="3741724at2759"/>
<organism evidence="1 2">
    <name type="scientific">Neocucurbitaria cava</name>
    <dbReference type="NCBI Taxonomy" id="798079"/>
    <lineage>
        <taxon>Eukaryota</taxon>
        <taxon>Fungi</taxon>
        <taxon>Dikarya</taxon>
        <taxon>Ascomycota</taxon>
        <taxon>Pezizomycotina</taxon>
        <taxon>Dothideomycetes</taxon>
        <taxon>Pleosporomycetidae</taxon>
        <taxon>Pleosporales</taxon>
        <taxon>Pleosporineae</taxon>
        <taxon>Cucurbitariaceae</taxon>
        <taxon>Neocucurbitaria</taxon>
    </lineage>
</organism>
<sequence length="140" mass="15748">MPLIITDDDNSLDANHLMNQAALRNFGISWLLDSEKVEQVKNLKDIALGNCRLLYGSERGKFYGTTHTRYPKFLTRELMAIDIVVIENEQHGAFGAILSCSQEQSIKILRKETSDCPVKAVRAMVEGLQKDTGILFSMFP</sequence>
<dbReference type="EMBL" id="JAPEUY010000015">
    <property type="protein sequence ID" value="KAJ4365711.1"/>
    <property type="molecule type" value="Genomic_DNA"/>
</dbReference>
<keyword evidence="2" id="KW-1185">Reference proteome</keyword>
<evidence type="ECO:0000313" key="1">
    <source>
        <dbReference type="EMBL" id="KAJ4365711.1"/>
    </source>
</evidence>
<gene>
    <name evidence="1" type="ORF">N0V83_008331</name>
</gene>
<proteinExistence type="predicted"/>
<name>A0A9W8Y1X0_9PLEO</name>
<accession>A0A9W8Y1X0</accession>